<organism evidence="1 2">
    <name type="scientific">Caulobacter radicis</name>
    <dbReference type="NCBI Taxonomy" id="2172650"/>
    <lineage>
        <taxon>Bacteria</taxon>
        <taxon>Pseudomonadati</taxon>
        <taxon>Pseudomonadota</taxon>
        <taxon>Alphaproteobacteria</taxon>
        <taxon>Caulobacterales</taxon>
        <taxon>Caulobacteraceae</taxon>
        <taxon>Caulobacter</taxon>
    </lineage>
</organism>
<keyword evidence="2" id="KW-1185">Reference proteome</keyword>
<sequence length="175" mass="18934">MASLQYPVSVFVRAMDRLARHHAGGLVAQDPLSLAKGSVMLMTADPSWAATAKGRRIAIGRIEVDDQVVYAFEMSRRRKSESISLGLVAKADGSRMSIAELSRVVEHAMQQIGSRGSRAEGRDRGVWPSPAVFLDITGRVVTHTAKRRLASVLAEELEALSRSLRLPAEAVQAAS</sequence>
<evidence type="ECO:0000313" key="2">
    <source>
        <dbReference type="Proteomes" id="UP000244913"/>
    </source>
</evidence>
<dbReference type="AlphaFoldDB" id="A0A2T9J4J3"/>
<reference evidence="1 2" key="1">
    <citation type="submission" date="2018-04" db="EMBL/GenBank/DDBJ databases">
        <title>The genome sequence of Caulobacter sp. 736.</title>
        <authorList>
            <person name="Gao J."/>
            <person name="Sun J."/>
        </authorList>
    </citation>
    <scope>NUCLEOTIDE SEQUENCE [LARGE SCALE GENOMIC DNA]</scope>
    <source>
        <strain evidence="1 2">736</strain>
    </source>
</reference>
<gene>
    <name evidence="1" type="ORF">DDF65_18300</name>
</gene>
<proteinExistence type="predicted"/>
<protein>
    <submittedName>
        <fullName evidence="1">Uncharacterized protein</fullName>
    </submittedName>
</protein>
<accession>A0A2T9J4J3</accession>
<evidence type="ECO:0000313" key="1">
    <source>
        <dbReference type="EMBL" id="PVM75694.1"/>
    </source>
</evidence>
<name>A0A2T9J4J3_9CAUL</name>
<dbReference type="Proteomes" id="UP000244913">
    <property type="component" value="Unassembled WGS sequence"/>
</dbReference>
<dbReference type="EMBL" id="QDKP01000053">
    <property type="protein sequence ID" value="PVM75694.1"/>
    <property type="molecule type" value="Genomic_DNA"/>
</dbReference>
<comment type="caution">
    <text evidence="1">The sequence shown here is derived from an EMBL/GenBank/DDBJ whole genome shotgun (WGS) entry which is preliminary data.</text>
</comment>